<evidence type="ECO:0000313" key="3">
    <source>
        <dbReference type="Proteomes" id="UP000887159"/>
    </source>
</evidence>
<dbReference type="Proteomes" id="UP000887159">
    <property type="component" value="Unassembled WGS sequence"/>
</dbReference>
<comment type="caution">
    <text evidence="2">The sequence shown here is derived from an EMBL/GenBank/DDBJ whole genome shotgun (WGS) entry which is preliminary data.</text>
</comment>
<accession>A0A8X6W525</accession>
<organism evidence="2 3">
    <name type="scientific">Trichonephila clavipes</name>
    <name type="common">Golden silk orbweaver</name>
    <name type="synonym">Nephila clavipes</name>
    <dbReference type="NCBI Taxonomy" id="2585209"/>
    <lineage>
        <taxon>Eukaryota</taxon>
        <taxon>Metazoa</taxon>
        <taxon>Ecdysozoa</taxon>
        <taxon>Arthropoda</taxon>
        <taxon>Chelicerata</taxon>
        <taxon>Arachnida</taxon>
        <taxon>Araneae</taxon>
        <taxon>Araneomorphae</taxon>
        <taxon>Entelegynae</taxon>
        <taxon>Araneoidea</taxon>
        <taxon>Nephilidae</taxon>
        <taxon>Trichonephila</taxon>
    </lineage>
</organism>
<keyword evidence="3" id="KW-1185">Reference proteome</keyword>
<feature type="compositionally biased region" description="Polar residues" evidence="1">
    <location>
        <begin position="30"/>
        <end position="52"/>
    </location>
</feature>
<proteinExistence type="predicted"/>
<protein>
    <submittedName>
        <fullName evidence="2">Uncharacterized protein</fullName>
    </submittedName>
</protein>
<name>A0A8X6W525_TRICX</name>
<reference evidence="2" key="1">
    <citation type="submission" date="2020-08" db="EMBL/GenBank/DDBJ databases">
        <title>Multicomponent nature underlies the extraordinary mechanical properties of spider dragline silk.</title>
        <authorList>
            <person name="Kono N."/>
            <person name="Nakamura H."/>
            <person name="Mori M."/>
            <person name="Yoshida Y."/>
            <person name="Ohtoshi R."/>
            <person name="Malay A.D."/>
            <person name="Moran D.A.P."/>
            <person name="Tomita M."/>
            <person name="Numata K."/>
            <person name="Arakawa K."/>
        </authorList>
    </citation>
    <scope>NUCLEOTIDE SEQUENCE</scope>
</reference>
<dbReference type="EMBL" id="BMAU01021383">
    <property type="protein sequence ID" value="GFY28299.1"/>
    <property type="molecule type" value="Genomic_DNA"/>
</dbReference>
<feature type="compositionally biased region" description="Low complexity" evidence="1">
    <location>
        <begin position="59"/>
        <end position="78"/>
    </location>
</feature>
<sequence length="143" mass="15677">MASSTECPLFPKPRKGKGKSQVENVKRHFNNSQVIPGVSYSQALNPEKSQQMAAPGKTSSASESNDNNKNNSKNTEALNAIQNDSSEFGFLQAILEIRKIFDLFPSLLTEMKKSYSCNNPADKLNCLLKGVCSSFNNLTVNDV</sequence>
<gene>
    <name evidence="2" type="ORF">TNCV_4396331</name>
</gene>
<feature type="region of interest" description="Disordered" evidence="1">
    <location>
        <begin position="1"/>
        <end position="78"/>
    </location>
</feature>
<evidence type="ECO:0000256" key="1">
    <source>
        <dbReference type="SAM" id="MobiDB-lite"/>
    </source>
</evidence>
<evidence type="ECO:0000313" key="2">
    <source>
        <dbReference type="EMBL" id="GFY28299.1"/>
    </source>
</evidence>
<dbReference type="AlphaFoldDB" id="A0A8X6W525"/>